<comment type="catalytic activity">
    <reaction evidence="13">
        <text>N(6)-carboxybiotinyl-L-lysyl-[protein] + acetyl-CoA = N(6)-biotinyl-L-lysyl-[protein] + malonyl-CoA</text>
        <dbReference type="Rhea" id="RHEA:54728"/>
        <dbReference type="Rhea" id="RHEA-COMP:10505"/>
        <dbReference type="Rhea" id="RHEA-COMP:10506"/>
        <dbReference type="ChEBI" id="CHEBI:57288"/>
        <dbReference type="ChEBI" id="CHEBI:57384"/>
        <dbReference type="ChEBI" id="CHEBI:83144"/>
        <dbReference type="ChEBI" id="CHEBI:83145"/>
        <dbReference type="EC" id="2.1.3.15"/>
    </reaction>
</comment>
<sequence>MWFKKKVKAKPEEKLQLPKDLWVKCETCGEILYRKELAKNLWICPKCTFHFRISCRNYISLLLDDAALQELNGNIEAKDPLDFPNYKKKLKAAQEKTKMKEGVVYGHAKIGGIPVVFAAMDFGFMGGSMGSVVGEKIARAIRLARKEGVPLIILSASGGARMQEGIFSLMQMAKTSAELALLAEKGLPYISVLTHPTTAGVMASYASLGDIIIAEPGALLGFTGARVAEQTIGEKFPPGLQRSESLLAHGLVDLIVSRKELRNTLIRILKIIWKNGSSSAE</sequence>
<keyword evidence="15" id="KW-0436">Ligase</keyword>
<comment type="cofactor">
    <cofactor evidence="13">
        <name>Zn(2+)</name>
        <dbReference type="ChEBI" id="CHEBI:29105"/>
    </cofactor>
    <text evidence="13">Binds 1 zinc ion per subunit.</text>
</comment>
<keyword evidence="8 13" id="KW-0862">Zinc</keyword>
<keyword evidence="4 13" id="KW-0479">Metal-binding</keyword>
<keyword evidence="13" id="KW-0963">Cytoplasm</keyword>
<comment type="subcellular location">
    <subcellularLocation>
        <location evidence="1 13">Cytoplasm</location>
    </subcellularLocation>
</comment>
<evidence type="ECO:0000256" key="12">
    <source>
        <dbReference type="ARBA" id="ARBA00025280"/>
    </source>
</evidence>
<evidence type="ECO:0000256" key="1">
    <source>
        <dbReference type="ARBA" id="ARBA00004496"/>
    </source>
</evidence>
<evidence type="ECO:0000256" key="8">
    <source>
        <dbReference type="ARBA" id="ARBA00022833"/>
    </source>
</evidence>
<dbReference type="GO" id="GO:0009317">
    <property type="term" value="C:acetyl-CoA carboxylase complex"/>
    <property type="evidence" value="ECO:0007669"/>
    <property type="project" value="InterPro"/>
</dbReference>
<dbReference type="InterPro" id="IPR041010">
    <property type="entry name" value="Znf-ACC"/>
</dbReference>
<feature type="zinc finger region" description="C4-type" evidence="13">
    <location>
        <begin position="25"/>
        <end position="47"/>
    </location>
</feature>
<comment type="pathway">
    <text evidence="13">Lipid metabolism; malonyl-CoA biosynthesis; malonyl-CoA from acetyl-CoA: step 1/1.</text>
</comment>
<dbReference type="PANTHER" id="PTHR42995">
    <property type="entry name" value="ACETYL-COENZYME A CARBOXYLASE CARBOXYL TRANSFERASE SUBUNIT BETA, CHLOROPLASTIC"/>
    <property type="match status" value="1"/>
</dbReference>
<comment type="caution">
    <text evidence="15">The sequence shown here is derived from an EMBL/GenBank/DDBJ whole genome shotgun (WGS) entry which is preliminary data.</text>
</comment>
<evidence type="ECO:0000256" key="6">
    <source>
        <dbReference type="ARBA" id="ARBA00022771"/>
    </source>
</evidence>
<comment type="similarity">
    <text evidence="13">Belongs to the AccD/PCCB family.</text>
</comment>
<feature type="binding site" evidence="13">
    <location>
        <position position="47"/>
    </location>
    <ligand>
        <name>Zn(2+)</name>
        <dbReference type="ChEBI" id="CHEBI:29105"/>
    </ligand>
</feature>
<keyword evidence="10 13" id="KW-0443">Lipid metabolism</keyword>
<dbReference type="PROSITE" id="PS50980">
    <property type="entry name" value="COA_CT_NTER"/>
    <property type="match status" value="1"/>
</dbReference>
<evidence type="ECO:0000256" key="5">
    <source>
        <dbReference type="ARBA" id="ARBA00022741"/>
    </source>
</evidence>
<evidence type="ECO:0000256" key="10">
    <source>
        <dbReference type="ARBA" id="ARBA00023098"/>
    </source>
</evidence>
<feature type="binding site" evidence="13">
    <location>
        <position position="25"/>
    </location>
    <ligand>
        <name>Zn(2+)</name>
        <dbReference type="ChEBI" id="CHEBI:29105"/>
    </ligand>
</feature>
<name>A0A9C9EMG7_UNCW3</name>
<gene>
    <name evidence="13" type="primary">accD</name>
    <name evidence="15" type="ORF">ENI34_04985</name>
</gene>
<evidence type="ECO:0000313" key="15">
    <source>
        <dbReference type="EMBL" id="HEC78482.1"/>
    </source>
</evidence>
<dbReference type="EMBL" id="DRIG01000055">
    <property type="protein sequence ID" value="HEC78482.1"/>
    <property type="molecule type" value="Genomic_DNA"/>
</dbReference>
<dbReference type="GO" id="GO:2001295">
    <property type="term" value="P:malonyl-CoA biosynthetic process"/>
    <property type="evidence" value="ECO:0007669"/>
    <property type="project" value="UniProtKB-UniRule"/>
</dbReference>
<feature type="binding site" evidence="13">
    <location>
        <position position="44"/>
    </location>
    <ligand>
        <name>Zn(2+)</name>
        <dbReference type="ChEBI" id="CHEBI:29105"/>
    </ligand>
</feature>
<evidence type="ECO:0000256" key="4">
    <source>
        <dbReference type="ARBA" id="ARBA00022723"/>
    </source>
</evidence>
<evidence type="ECO:0000256" key="2">
    <source>
        <dbReference type="ARBA" id="ARBA00022516"/>
    </source>
</evidence>
<dbReference type="Pfam" id="PF01039">
    <property type="entry name" value="Carboxyl_trans"/>
    <property type="match status" value="1"/>
</dbReference>
<evidence type="ECO:0000313" key="16">
    <source>
        <dbReference type="Proteomes" id="UP000885826"/>
    </source>
</evidence>
<reference evidence="15" key="1">
    <citation type="journal article" date="2020" name="mSystems">
        <title>Genome- and Community-Level Interaction Insights into Carbon Utilization and Element Cycling Functions of Hydrothermarchaeota in Hydrothermal Sediment.</title>
        <authorList>
            <person name="Zhou Z."/>
            <person name="Liu Y."/>
            <person name="Xu W."/>
            <person name="Pan J."/>
            <person name="Luo Z.H."/>
            <person name="Li M."/>
        </authorList>
    </citation>
    <scope>NUCLEOTIDE SEQUENCE</scope>
    <source>
        <strain evidence="15">HyVt-388</strain>
    </source>
</reference>
<keyword evidence="7 13" id="KW-0276">Fatty acid metabolism</keyword>
<dbReference type="AlphaFoldDB" id="A0A9C9EMG7"/>
<dbReference type="InterPro" id="IPR029045">
    <property type="entry name" value="ClpP/crotonase-like_dom_sf"/>
</dbReference>
<dbReference type="GO" id="GO:0016743">
    <property type="term" value="F:carboxyl- or carbamoyltransferase activity"/>
    <property type="evidence" value="ECO:0007669"/>
    <property type="project" value="UniProtKB-UniRule"/>
</dbReference>
<protein>
    <recommendedName>
        <fullName evidence="13">Acetyl-coenzyme A carboxylase carboxyl transferase subunit beta</fullName>
        <shortName evidence="13">ACCase subunit beta</shortName>
        <shortName evidence="13">Acetyl-CoA carboxylase carboxyltransferase subunit beta</shortName>
        <ecNumber evidence="13">2.1.3.15</ecNumber>
    </recommendedName>
</protein>
<dbReference type="Proteomes" id="UP000885826">
    <property type="component" value="Unassembled WGS sequence"/>
</dbReference>
<dbReference type="NCBIfam" id="TIGR00515">
    <property type="entry name" value="accD"/>
    <property type="match status" value="1"/>
</dbReference>
<keyword evidence="2 13" id="KW-0444">Lipid biosynthesis</keyword>
<dbReference type="GO" id="GO:0008270">
    <property type="term" value="F:zinc ion binding"/>
    <property type="evidence" value="ECO:0007669"/>
    <property type="project" value="UniProtKB-UniRule"/>
</dbReference>
<dbReference type="Pfam" id="PF17848">
    <property type="entry name" value="Zn_ribbon_ACC"/>
    <property type="match status" value="1"/>
</dbReference>
<feature type="domain" description="CoA carboxyltransferase N-terminal" evidence="14">
    <location>
        <begin position="21"/>
        <end position="281"/>
    </location>
</feature>
<dbReference type="EC" id="2.1.3.15" evidence="13"/>
<proteinExistence type="inferred from homology"/>
<comment type="function">
    <text evidence="12 13">Component of the acetyl coenzyme A carboxylase (ACC) complex. Biotin carboxylase (BC) catalyzes the carboxylation of biotin on its carrier protein (BCCP) and then the CO(2) group is transferred by the transcarboxylase to acetyl-CoA to form malonyl-CoA.</text>
</comment>
<dbReference type="Gene3D" id="3.90.226.10">
    <property type="entry name" value="2-enoyl-CoA Hydratase, Chain A, domain 1"/>
    <property type="match status" value="1"/>
</dbReference>
<comment type="subunit">
    <text evidence="13">Acetyl-CoA carboxylase is a heterohexamer composed of biotin carboxyl carrier protein (AccB), biotin carboxylase (AccC) and two subunits each of ACCase subunit alpha (AccA) and ACCase subunit beta (AccD).</text>
</comment>
<dbReference type="InterPro" id="IPR000438">
    <property type="entry name" value="Acetyl_CoA_COase_Trfase_b_su"/>
</dbReference>
<dbReference type="GO" id="GO:0005524">
    <property type="term" value="F:ATP binding"/>
    <property type="evidence" value="ECO:0007669"/>
    <property type="project" value="UniProtKB-KW"/>
</dbReference>
<dbReference type="HAMAP" id="MF_01395">
    <property type="entry name" value="AcetylCoA_CT_beta"/>
    <property type="match status" value="1"/>
</dbReference>
<dbReference type="SUPFAM" id="SSF52096">
    <property type="entry name" value="ClpP/crotonase"/>
    <property type="match status" value="1"/>
</dbReference>
<keyword evidence="9 13" id="KW-0067">ATP-binding</keyword>
<keyword evidence="11 13" id="KW-0275">Fatty acid biosynthesis</keyword>
<keyword evidence="6 13" id="KW-0863">Zinc-finger</keyword>
<keyword evidence="5 13" id="KW-0547">Nucleotide-binding</keyword>
<evidence type="ECO:0000256" key="3">
    <source>
        <dbReference type="ARBA" id="ARBA00022679"/>
    </source>
</evidence>
<dbReference type="PRINTS" id="PR01070">
    <property type="entry name" value="ACCCTRFRASEB"/>
</dbReference>
<organism evidence="15 16">
    <name type="scientific">candidate division WOR-3 bacterium</name>
    <dbReference type="NCBI Taxonomy" id="2052148"/>
    <lineage>
        <taxon>Bacteria</taxon>
        <taxon>Bacteria division WOR-3</taxon>
    </lineage>
</organism>
<dbReference type="InterPro" id="IPR011762">
    <property type="entry name" value="COA_CT_N"/>
</dbReference>
<evidence type="ECO:0000256" key="11">
    <source>
        <dbReference type="ARBA" id="ARBA00023160"/>
    </source>
</evidence>
<dbReference type="GO" id="GO:0003989">
    <property type="term" value="F:acetyl-CoA carboxylase activity"/>
    <property type="evidence" value="ECO:0007669"/>
    <property type="project" value="InterPro"/>
</dbReference>
<keyword evidence="3 13" id="KW-0808">Transferase</keyword>
<feature type="binding site" evidence="13">
    <location>
        <position position="28"/>
    </location>
    <ligand>
        <name>Zn(2+)</name>
        <dbReference type="ChEBI" id="CHEBI:29105"/>
    </ligand>
</feature>
<dbReference type="PANTHER" id="PTHR42995:SF5">
    <property type="entry name" value="ACETYL-COENZYME A CARBOXYLASE CARBOXYL TRANSFERASE SUBUNIT BETA, CHLOROPLASTIC"/>
    <property type="match status" value="1"/>
</dbReference>
<dbReference type="GO" id="GO:0006633">
    <property type="term" value="P:fatty acid biosynthetic process"/>
    <property type="evidence" value="ECO:0007669"/>
    <property type="project" value="UniProtKB-KW"/>
</dbReference>
<accession>A0A9C9EMG7</accession>
<dbReference type="InterPro" id="IPR034733">
    <property type="entry name" value="AcCoA_carboxyl_beta"/>
</dbReference>
<evidence type="ECO:0000256" key="13">
    <source>
        <dbReference type="HAMAP-Rule" id="MF_01395"/>
    </source>
</evidence>
<evidence type="ECO:0000256" key="7">
    <source>
        <dbReference type="ARBA" id="ARBA00022832"/>
    </source>
</evidence>
<evidence type="ECO:0000256" key="9">
    <source>
        <dbReference type="ARBA" id="ARBA00022840"/>
    </source>
</evidence>
<evidence type="ECO:0000259" key="14">
    <source>
        <dbReference type="PROSITE" id="PS50980"/>
    </source>
</evidence>